<accession>A0A263BT43</accession>
<dbReference type="PANTHER" id="PTHR43133">
    <property type="entry name" value="RNA POLYMERASE ECF-TYPE SIGMA FACTO"/>
    <property type="match status" value="1"/>
</dbReference>
<dbReference type="NCBIfam" id="TIGR02937">
    <property type="entry name" value="sigma70-ECF"/>
    <property type="match status" value="1"/>
</dbReference>
<dbReference type="Gene3D" id="1.10.10.10">
    <property type="entry name" value="Winged helix-like DNA-binding domain superfamily/Winged helix DNA-binding domain"/>
    <property type="match status" value="1"/>
</dbReference>
<dbReference type="InterPro" id="IPR014284">
    <property type="entry name" value="RNA_pol_sigma-70_dom"/>
</dbReference>
<keyword evidence="3" id="KW-0731">Sigma factor</keyword>
<dbReference type="CDD" id="cd06171">
    <property type="entry name" value="Sigma70_r4"/>
    <property type="match status" value="1"/>
</dbReference>
<keyword evidence="8" id="KW-1185">Reference proteome</keyword>
<dbReference type="InterPro" id="IPR013249">
    <property type="entry name" value="RNA_pol_sigma70_r4_t2"/>
</dbReference>
<dbReference type="InterPro" id="IPR007627">
    <property type="entry name" value="RNA_pol_sigma70_r2"/>
</dbReference>
<protein>
    <recommendedName>
        <fullName evidence="9">RNA polymerase factor sigma C</fullName>
    </recommendedName>
</protein>
<dbReference type="InterPro" id="IPR013325">
    <property type="entry name" value="RNA_pol_sigma_r2"/>
</dbReference>
<reference evidence="8" key="1">
    <citation type="submission" date="2017-08" db="EMBL/GenBank/DDBJ databases">
        <authorList>
            <person name="Huang Z."/>
        </authorList>
    </citation>
    <scope>NUCLEOTIDE SEQUENCE [LARGE SCALE GENOMIC DNA]</scope>
    <source>
        <strain evidence="8">SA5d-4</strain>
    </source>
</reference>
<evidence type="ECO:0000256" key="3">
    <source>
        <dbReference type="ARBA" id="ARBA00023082"/>
    </source>
</evidence>
<dbReference type="GO" id="GO:0016987">
    <property type="term" value="F:sigma factor activity"/>
    <property type="evidence" value="ECO:0007669"/>
    <property type="project" value="UniProtKB-KW"/>
</dbReference>
<dbReference type="Gene3D" id="1.10.1740.10">
    <property type="match status" value="1"/>
</dbReference>
<evidence type="ECO:0000313" key="7">
    <source>
        <dbReference type="EMBL" id="OZM56738.1"/>
    </source>
</evidence>
<proteinExistence type="inferred from homology"/>
<dbReference type="InterPro" id="IPR039425">
    <property type="entry name" value="RNA_pol_sigma-70-like"/>
</dbReference>
<name>A0A263BT43_9BACI</name>
<reference evidence="7 8" key="2">
    <citation type="submission" date="2017-09" db="EMBL/GenBank/DDBJ databases">
        <title>Bacillus patelloidae sp. nov., isolated from the intestinal tract of a marine limpet.</title>
        <authorList>
            <person name="Liu R."/>
            <person name="Dong C."/>
            <person name="Shao Z."/>
        </authorList>
    </citation>
    <scope>NUCLEOTIDE SEQUENCE [LARGE SCALE GENOMIC DNA]</scope>
    <source>
        <strain evidence="7 8">SA5d-4</strain>
    </source>
</reference>
<dbReference type="Pfam" id="PF04542">
    <property type="entry name" value="Sigma70_r2"/>
    <property type="match status" value="1"/>
</dbReference>
<dbReference type="GO" id="GO:0003677">
    <property type="term" value="F:DNA binding"/>
    <property type="evidence" value="ECO:0007669"/>
    <property type="project" value="InterPro"/>
</dbReference>
<gene>
    <name evidence="7" type="ORF">CIB95_10990</name>
</gene>
<dbReference type="InterPro" id="IPR013324">
    <property type="entry name" value="RNA_pol_sigma_r3/r4-like"/>
</dbReference>
<sequence length="185" mass="22285">MVKNRDSLYLERAYEEQRFTVLLDEYGEKLTRLAYTYVKDWGKAEDIVQDTFISFYEKQHQFRGECSLKNWLFKLTINRCKDYLKSSAYKRLIFGTILEKWIPTTNTSPELKLITKNEYEQLATHIMNLPIKYRECIIFYYQEELSIAEMSQMLQEKESTIKTRLHRAREMLKKEMVAEERDSNG</sequence>
<dbReference type="PANTHER" id="PTHR43133:SF60">
    <property type="entry name" value="RNA POLYMERASE SIGMA FACTOR SIGV"/>
    <property type="match status" value="1"/>
</dbReference>
<comment type="similarity">
    <text evidence="1">Belongs to the sigma-70 factor family. ECF subfamily.</text>
</comment>
<dbReference type="GO" id="GO:0006352">
    <property type="term" value="P:DNA-templated transcription initiation"/>
    <property type="evidence" value="ECO:0007669"/>
    <property type="project" value="InterPro"/>
</dbReference>
<keyword evidence="4" id="KW-0804">Transcription</keyword>
<dbReference type="InterPro" id="IPR036388">
    <property type="entry name" value="WH-like_DNA-bd_sf"/>
</dbReference>
<comment type="caution">
    <text evidence="7">The sequence shown here is derived from an EMBL/GenBank/DDBJ whole genome shotgun (WGS) entry which is preliminary data.</text>
</comment>
<evidence type="ECO:0000259" key="5">
    <source>
        <dbReference type="Pfam" id="PF04542"/>
    </source>
</evidence>
<dbReference type="AlphaFoldDB" id="A0A263BT43"/>
<dbReference type="Pfam" id="PF08281">
    <property type="entry name" value="Sigma70_r4_2"/>
    <property type="match status" value="1"/>
</dbReference>
<keyword evidence="2" id="KW-0805">Transcription regulation</keyword>
<evidence type="ECO:0008006" key="9">
    <source>
        <dbReference type="Google" id="ProtNLM"/>
    </source>
</evidence>
<dbReference type="SUPFAM" id="SSF88946">
    <property type="entry name" value="Sigma2 domain of RNA polymerase sigma factors"/>
    <property type="match status" value="1"/>
</dbReference>
<feature type="domain" description="RNA polymerase sigma factor 70 region 4 type 2" evidence="6">
    <location>
        <begin position="121"/>
        <end position="172"/>
    </location>
</feature>
<feature type="domain" description="RNA polymerase sigma-70 region 2" evidence="5">
    <location>
        <begin position="23"/>
        <end position="86"/>
    </location>
</feature>
<evidence type="ECO:0000256" key="2">
    <source>
        <dbReference type="ARBA" id="ARBA00023015"/>
    </source>
</evidence>
<evidence type="ECO:0000313" key="8">
    <source>
        <dbReference type="Proteomes" id="UP000217083"/>
    </source>
</evidence>
<evidence type="ECO:0000256" key="1">
    <source>
        <dbReference type="ARBA" id="ARBA00010641"/>
    </source>
</evidence>
<organism evidence="7 8">
    <name type="scientific">Lottiidibacillus patelloidae</name>
    <dbReference type="NCBI Taxonomy" id="2670334"/>
    <lineage>
        <taxon>Bacteria</taxon>
        <taxon>Bacillati</taxon>
        <taxon>Bacillota</taxon>
        <taxon>Bacilli</taxon>
        <taxon>Bacillales</taxon>
        <taxon>Bacillaceae</taxon>
        <taxon>Lottiidibacillus</taxon>
    </lineage>
</organism>
<dbReference type="EMBL" id="NPIA01000005">
    <property type="protein sequence ID" value="OZM56738.1"/>
    <property type="molecule type" value="Genomic_DNA"/>
</dbReference>
<evidence type="ECO:0000256" key="4">
    <source>
        <dbReference type="ARBA" id="ARBA00023163"/>
    </source>
</evidence>
<evidence type="ECO:0000259" key="6">
    <source>
        <dbReference type="Pfam" id="PF08281"/>
    </source>
</evidence>
<dbReference type="SUPFAM" id="SSF88659">
    <property type="entry name" value="Sigma3 and sigma4 domains of RNA polymerase sigma factors"/>
    <property type="match status" value="1"/>
</dbReference>
<dbReference type="Proteomes" id="UP000217083">
    <property type="component" value="Unassembled WGS sequence"/>
</dbReference>